<name>A0ABS3Z3E8_9BACT</name>
<protein>
    <submittedName>
        <fullName evidence="1">Uncharacterized protein</fullName>
    </submittedName>
</protein>
<comment type="caution">
    <text evidence="1">The sequence shown here is derived from an EMBL/GenBank/DDBJ whole genome shotgun (WGS) entry which is preliminary data.</text>
</comment>
<keyword evidence="2" id="KW-1185">Reference proteome</keyword>
<accession>A0ABS3Z3E8</accession>
<proteinExistence type="predicted"/>
<sequence length="83" mass="9421">MTRIEFEQLNIKEQIKAISQYGDFVADRVESGNRYYLYAISSFYVELLHELSNPNTNGLVINRLLNVAEAFDTSLADLTNTSA</sequence>
<evidence type="ECO:0000313" key="2">
    <source>
        <dbReference type="Proteomes" id="UP000677244"/>
    </source>
</evidence>
<dbReference type="RefSeq" id="WP_209143513.1">
    <property type="nucleotide sequence ID" value="NZ_JAGHKO010000014.1"/>
</dbReference>
<reference evidence="1 2" key="1">
    <citation type="submission" date="2021-03" db="EMBL/GenBank/DDBJ databases">
        <title>Assistant Professor.</title>
        <authorList>
            <person name="Huq M.A."/>
        </authorList>
    </citation>
    <scope>NUCLEOTIDE SEQUENCE [LARGE SCALE GENOMIC DNA]</scope>
    <source>
        <strain evidence="1 2">MAH-29</strain>
    </source>
</reference>
<evidence type="ECO:0000313" key="1">
    <source>
        <dbReference type="EMBL" id="MBO9204697.1"/>
    </source>
</evidence>
<organism evidence="1 2">
    <name type="scientific">Niastella soli</name>
    <dbReference type="NCBI Taxonomy" id="2821487"/>
    <lineage>
        <taxon>Bacteria</taxon>
        <taxon>Pseudomonadati</taxon>
        <taxon>Bacteroidota</taxon>
        <taxon>Chitinophagia</taxon>
        <taxon>Chitinophagales</taxon>
        <taxon>Chitinophagaceae</taxon>
        <taxon>Niastella</taxon>
    </lineage>
</organism>
<dbReference type="Proteomes" id="UP000677244">
    <property type="component" value="Unassembled WGS sequence"/>
</dbReference>
<gene>
    <name evidence="1" type="ORF">J7I42_30695</name>
</gene>
<dbReference type="EMBL" id="JAGHKO010000014">
    <property type="protein sequence ID" value="MBO9204697.1"/>
    <property type="molecule type" value="Genomic_DNA"/>
</dbReference>